<proteinExistence type="predicted"/>
<keyword evidence="1" id="KW-0560">Oxidoreductase</keyword>
<sequence>MVIITDIRSSNAAYAAKGRHGLVCVFAGATAGIGAATLREMVGMLRSSTFYVLGRDPHRYQDKLDELKKIDTTNKIVFVETQIALIAGVDQACSIIREDADKVDMICVSPGGMPFQGAVYTEEGLESCFAVSYYSRLRLISNLLPLLHKSPTPRILSILNGTKEKKINEADIGLKKHWGIAAVVNHTTMCTSLAFDHLASTASHNHLTFLHVTPGLVSTDTPRTGRPSKSNGLFWWALISTFQIVSGWIITCFGMSAKESGERHAYELTNDNFVAGSWRVNRLNEIVPDNQVLIDYREGGWGDKIWEFTVGVWEKALTKDVQS</sequence>
<evidence type="ECO:0000313" key="4">
    <source>
        <dbReference type="Proteomes" id="UP001152607"/>
    </source>
</evidence>
<gene>
    <name evidence="3" type="ORF">PDIGIT_LOCUS14479</name>
</gene>
<dbReference type="InterPro" id="IPR036291">
    <property type="entry name" value="NAD(P)-bd_dom_sf"/>
</dbReference>
<dbReference type="EMBL" id="CAOQHR010000011">
    <property type="protein sequence ID" value="CAI6341283.1"/>
    <property type="molecule type" value="Genomic_DNA"/>
</dbReference>
<dbReference type="InterPro" id="IPR052228">
    <property type="entry name" value="Sec_Metab_Biosynth_Oxidored"/>
</dbReference>
<dbReference type="Gene3D" id="3.40.50.720">
    <property type="entry name" value="NAD(P)-binding Rossmann-like Domain"/>
    <property type="match status" value="1"/>
</dbReference>
<protein>
    <recommendedName>
        <fullName evidence="5">NAD(P)-binding protein</fullName>
    </recommendedName>
</protein>
<dbReference type="PANTHER" id="PTHR47534:SF3">
    <property type="entry name" value="ALCOHOL DEHYDROGENASE-LIKE C-TERMINAL DOMAIN-CONTAINING PROTEIN"/>
    <property type="match status" value="1"/>
</dbReference>
<feature type="transmembrane region" description="Helical" evidence="2">
    <location>
        <begin position="233"/>
        <end position="253"/>
    </location>
</feature>
<evidence type="ECO:0008006" key="5">
    <source>
        <dbReference type="Google" id="ProtNLM"/>
    </source>
</evidence>
<dbReference type="Pfam" id="PF00106">
    <property type="entry name" value="adh_short"/>
    <property type="match status" value="1"/>
</dbReference>
<accession>A0A9W4XRU4</accession>
<evidence type="ECO:0000256" key="1">
    <source>
        <dbReference type="ARBA" id="ARBA00023002"/>
    </source>
</evidence>
<dbReference type="SUPFAM" id="SSF51735">
    <property type="entry name" value="NAD(P)-binding Rossmann-fold domains"/>
    <property type="match status" value="1"/>
</dbReference>
<dbReference type="PANTHER" id="PTHR47534">
    <property type="entry name" value="YALI0E05731P"/>
    <property type="match status" value="1"/>
</dbReference>
<dbReference type="Proteomes" id="UP001152607">
    <property type="component" value="Unassembled WGS sequence"/>
</dbReference>
<keyword evidence="2" id="KW-0812">Transmembrane</keyword>
<reference evidence="3" key="1">
    <citation type="submission" date="2023-01" db="EMBL/GenBank/DDBJ databases">
        <authorList>
            <person name="Van Ghelder C."/>
            <person name="Rancurel C."/>
        </authorList>
    </citation>
    <scope>NUCLEOTIDE SEQUENCE</scope>
    <source>
        <strain evidence="3">CNCM I-4278</strain>
    </source>
</reference>
<keyword evidence="2" id="KW-1133">Transmembrane helix</keyword>
<name>A0A9W4XRU4_9PLEO</name>
<comment type="caution">
    <text evidence="3">The sequence shown here is derived from an EMBL/GenBank/DDBJ whole genome shotgun (WGS) entry which is preliminary data.</text>
</comment>
<evidence type="ECO:0000313" key="3">
    <source>
        <dbReference type="EMBL" id="CAI6341283.1"/>
    </source>
</evidence>
<evidence type="ECO:0000256" key="2">
    <source>
        <dbReference type="SAM" id="Phobius"/>
    </source>
</evidence>
<organism evidence="3 4">
    <name type="scientific">Periconia digitata</name>
    <dbReference type="NCBI Taxonomy" id="1303443"/>
    <lineage>
        <taxon>Eukaryota</taxon>
        <taxon>Fungi</taxon>
        <taxon>Dikarya</taxon>
        <taxon>Ascomycota</taxon>
        <taxon>Pezizomycotina</taxon>
        <taxon>Dothideomycetes</taxon>
        <taxon>Pleosporomycetidae</taxon>
        <taxon>Pleosporales</taxon>
        <taxon>Massarineae</taxon>
        <taxon>Periconiaceae</taxon>
        <taxon>Periconia</taxon>
    </lineage>
</organism>
<keyword evidence="4" id="KW-1185">Reference proteome</keyword>
<dbReference type="OrthoDB" id="2898509at2759"/>
<dbReference type="InterPro" id="IPR002347">
    <property type="entry name" value="SDR_fam"/>
</dbReference>
<dbReference type="GO" id="GO:0016491">
    <property type="term" value="F:oxidoreductase activity"/>
    <property type="evidence" value="ECO:0007669"/>
    <property type="project" value="UniProtKB-KW"/>
</dbReference>
<dbReference type="AlphaFoldDB" id="A0A9W4XRU4"/>
<keyword evidence="2" id="KW-0472">Membrane</keyword>